<evidence type="ECO:0000256" key="3">
    <source>
        <dbReference type="ARBA" id="ARBA00022475"/>
    </source>
</evidence>
<dbReference type="PROSITE" id="PS50885">
    <property type="entry name" value="HAMP"/>
    <property type="match status" value="1"/>
</dbReference>
<evidence type="ECO:0000313" key="12">
    <source>
        <dbReference type="Proteomes" id="UP001501020"/>
    </source>
</evidence>
<dbReference type="CDD" id="cd07302">
    <property type="entry name" value="CHD"/>
    <property type="match status" value="1"/>
</dbReference>
<feature type="transmembrane region" description="Helical" evidence="8">
    <location>
        <begin position="224"/>
        <end position="247"/>
    </location>
</feature>
<dbReference type="SMART" id="SM00044">
    <property type="entry name" value="CYCc"/>
    <property type="match status" value="1"/>
</dbReference>
<dbReference type="Gene3D" id="6.10.340.10">
    <property type="match status" value="1"/>
</dbReference>
<comment type="similarity">
    <text evidence="2">Belongs to the adenylyl cyclase class-3 family.</text>
</comment>
<dbReference type="Pfam" id="PF00672">
    <property type="entry name" value="HAMP"/>
    <property type="match status" value="1"/>
</dbReference>
<comment type="caution">
    <text evidence="11">The sequence shown here is derived from an EMBL/GenBank/DDBJ whole genome shotgun (WGS) entry which is preliminary data.</text>
</comment>
<evidence type="ECO:0000259" key="10">
    <source>
        <dbReference type="PROSITE" id="PS50885"/>
    </source>
</evidence>
<keyword evidence="6 8" id="KW-0472">Membrane</keyword>
<feature type="transmembrane region" description="Helical" evidence="8">
    <location>
        <begin position="61"/>
        <end position="87"/>
    </location>
</feature>
<feature type="transmembrane region" description="Helical" evidence="8">
    <location>
        <begin position="142"/>
        <end position="164"/>
    </location>
</feature>
<dbReference type="InterPro" id="IPR003660">
    <property type="entry name" value="HAMP_dom"/>
</dbReference>
<keyword evidence="4 8" id="KW-0812">Transmembrane</keyword>
<keyword evidence="3" id="KW-1003">Cell membrane</keyword>
<evidence type="ECO:0000256" key="6">
    <source>
        <dbReference type="ARBA" id="ARBA00023136"/>
    </source>
</evidence>
<dbReference type="InterPro" id="IPR001054">
    <property type="entry name" value="A/G_cyclase"/>
</dbReference>
<name>A0ABN3AIF9_9ACTN</name>
<accession>A0ABN3AIF9</accession>
<evidence type="ECO:0000313" key="11">
    <source>
        <dbReference type="EMBL" id="GAA2170389.1"/>
    </source>
</evidence>
<feature type="transmembrane region" description="Helical" evidence="8">
    <location>
        <begin position="24"/>
        <end position="49"/>
    </location>
</feature>
<feature type="domain" description="HAMP" evidence="10">
    <location>
        <begin position="251"/>
        <end position="303"/>
    </location>
</feature>
<dbReference type="InterPro" id="IPR029787">
    <property type="entry name" value="Nucleotide_cyclase"/>
</dbReference>
<dbReference type="InterPro" id="IPR050697">
    <property type="entry name" value="Adenylyl/Guanylyl_Cyclase_3/4"/>
</dbReference>
<evidence type="ECO:0000256" key="2">
    <source>
        <dbReference type="ARBA" id="ARBA00005381"/>
    </source>
</evidence>
<evidence type="ECO:0000259" key="9">
    <source>
        <dbReference type="PROSITE" id="PS50125"/>
    </source>
</evidence>
<dbReference type="SUPFAM" id="SSF55073">
    <property type="entry name" value="Nucleotide cyclase"/>
    <property type="match status" value="1"/>
</dbReference>
<proteinExistence type="inferred from homology"/>
<dbReference type="PROSITE" id="PS50125">
    <property type="entry name" value="GUANYLATE_CYCLASE_2"/>
    <property type="match status" value="1"/>
</dbReference>
<dbReference type="Pfam" id="PF00211">
    <property type="entry name" value="Guanylate_cyc"/>
    <property type="match status" value="1"/>
</dbReference>
<keyword evidence="5 8" id="KW-1133">Transmembrane helix</keyword>
<dbReference type="PANTHER" id="PTHR43081:SF17">
    <property type="entry name" value="BLL5647 PROTEIN"/>
    <property type="match status" value="1"/>
</dbReference>
<dbReference type="Gene3D" id="3.30.70.1230">
    <property type="entry name" value="Nucleotide cyclase"/>
    <property type="match status" value="1"/>
</dbReference>
<gene>
    <name evidence="11" type="ORF">GCM10009727_94640</name>
</gene>
<feature type="domain" description="Guanylate cyclase" evidence="9">
    <location>
        <begin position="336"/>
        <end position="460"/>
    </location>
</feature>
<dbReference type="PANTHER" id="PTHR43081">
    <property type="entry name" value="ADENYLATE CYCLASE, TERMINAL-DIFFERENTIATION SPECIFIC-RELATED"/>
    <property type="match status" value="1"/>
</dbReference>
<organism evidence="11 12">
    <name type="scientific">Actinomadura napierensis</name>
    <dbReference type="NCBI Taxonomy" id="267854"/>
    <lineage>
        <taxon>Bacteria</taxon>
        <taxon>Bacillati</taxon>
        <taxon>Actinomycetota</taxon>
        <taxon>Actinomycetes</taxon>
        <taxon>Streptosporangiales</taxon>
        <taxon>Thermomonosporaceae</taxon>
        <taxon>Actinomadura</taxon>
    </lineage>
</organism>
<evidence type="ECO:0000256" key="5">
    <source>
        <dbReference type="ARBA" id="ARBA00022989"/>
    </source>
</evidence>
<comment type="subcellular location">
    <subcellularLocation>
        <location evidence="1">Cell membrane</location>
        <topology evidence="1">Multi-pass membrane protein</topology>
    </subcellularLocation>
</comment>
<reference evidence="11 12" key="1">
    <citation type="journal article" date="2019" name="Int. J. Syst. Evol. Microbiol.">
        <title>The Global Catalogue of Microorganisms (GCM) 10K type strain sequencing project: providing services to taxonomists for standard genome sequencing and annotation.</title>
        <authorList>
            <consortium name="The Broad Institute Genomics Platform"/>
            <consortium name="The Broad Institute Genome Sequencing Center for Infectious Disease"/>
            <person name="Wu L."/>
            <person name="Ma J."/>
        </authorList>
    </citation>
    <scope>NUCLEOTIDE SEQUENCE [LARGE SCALE GENOMIC DNA]</scope>
    <source>
        <strain evidence="11 12">JCM 13850</strain>
    </source>
</reference>
<evidence type="ECO:0000256" key="8">
    <source>
        <dbReference type="SAM" id="Phobius"/>
    </source>
</evidence>
<feature type="region of interest" description="Disordered" evidence="7">
    <location>
        <begin position="559"/>
        <end position="579"/>
    </location>
</feature>
<feature type="transmembrane region" description="Helical" evidence="8">
    <location>
        <begin position="194"/>
        <end position="218"/>
    </location>
</feature>
<sequence>MTRTVARGLLPGVPRTLLEVRVRWVLAVVVVVANIIGGLVVLLFATFVVPDPPLRDPDHVHLVNAIAFFSYPVVAGPIALVAGLWLWRPVVSLVRGGHMPDRAEGRAVLLGPLRLTFLVGALWGVGAAGWAGLDVVLFTGRLAVKTGLTCLLGAATTCTIVYLLSERLLRPAAALVLAAERPRRFRLPGVTTRVMLAWALGTAIPVFGLICVAVAALAAPDIDVTQLAITILGLGGAALVVGVYVTYMATRAIADPIKSVRTGMAQVERGDLGTEVAVYDASEVGQLQAGFNHMVAGLRDHERLRDLFGRHVGEEVAGLALERGDIELGGETREVAVLFVDLTGSTRLADTRGPDEVVGLLNRFFGVVVAVVARHGGWINKFEGDAALAIFGAPSEMQDSAGGALGAARELAVRLRAEVPVLDAGIGVSAGPVVAGYIGAEQRFEYTVIGDPVNEAARLSDLAKASPGRVLASGTVVELAHLAESDEWEFGRSVTLRGRSRPTRLGVPKQPKQPKQPMVPPPAPAPDAEGPRRIRFPRPLRPLRRGGQVLLGALVLTKAAKGAKRGTGEPAEEPPQGDG</sequence>
<feature type="transmembrane region" description="Helical" evidence="8">
    <location>
        <begin position="108"/>
        <end position="130"/>
    </location>
</feature>
<dbReference type="Proteomes" id="UP001501020">
    <property type="component" value="Unassembled WGS sequence"/>
</dbReference>
<protein>
    <submittedName>
        <fullName evidence="11">Adenylate/guanylate cyclase domain-containing protein</fullName>
    </submittedName>
</protein>
<feature type="compositionally biased region" description="Low complexity" evidence="7">
    <location>
        <begin position="507"/>
        <end position="516"/>
    </location>
</feature>
<evidence type="ECO:0000256" key="7">
    <source>
        <dbReference type="SAM" id="MobiDB-lite"/>
    </source>
</evidence>
<dbReference type="CDD" id="cd06225">
    <property type="entry name" value="HAMP"/>
    <property type="match status" value="1"/>
</dbReference>
<feature type="compositionally biased region" description="Basic residues" evidence="7">
    <location>
        <begin position="533"/>
        <end position="542"/>
    </location>
</feature>
<dbReference type="EMBL" id="BAAAMR010000195">
    <property type="protein sequence ID" value="GAA2170389.1"/>
    <property type="molecule type" value="Genomic_DNA"/>
</dbReference>
<evidence type="ECO:0000256" key="1">
    <source>
        <dbReference type="ARBA" id="ARBA00004651"/>
    </source>
</evidence>
<dbReference type="RefSeq" id="WP_344284586.1">
    <property type="nucleotide sequence ID" value="NZ_BAAAMR010000195.1"/>
</dbReference>
<feature type="region of interest" description="Disordered" evidence="7">
    <location>
        <begin position="497"/>
        <end position="542"/>
    </location>
</feature>
<dbReference type="SUPFAM" id="SSF158472">
    <property type="entry name" value="HAMP domain-like"/>
    <property type="match status" value="1"/>
</dbReference>
<evidence type="ECO:0000256" key="4">
    <source>
        <dbReference type="ARBA" id="ARBA00022692"/>
    </source>
</evidence>
<dbReference type="SMART" id="SM00304">
    <property type="entry name" value="HAMP"/>
    <property type="match status" value="1"/>
</dbReference>
<keyword evidence="12" id="KW-1185">Reference proteome</keyword>